<keyword evidence="4" id="KW-1003">Cell membrane</keyword>
<feature type="transmembrane region" description="Helical" evidence="8">
    <location>
        <begin position="115"/>
        <end position="140"/>
    </location>
</feature>
<name>A0A316GQX8_9RHOB</name>
<evidence type="ECO:0000256" key="2">
    <source>
        <dbReference type="ARBA" id="ARBA00007069"/>
    </source>
</evidence>
<dbReference type="InterPro" id="IPR000515">
    <property type="entry name" value="MetI-like"/>
</dbReference>
<evidence type="ECO:0000256" key="4">
    <source>
        <dbReference type="ARBA" id="ARBA00022475"/>
    </source>
</evidence>
<keyword evidence="11" id="KW-1185">Reference proteome</keyword>
<keyword evidence="5 8" id="KW-0812">Transmembrane</keyword>
<evidence type="ECO:0000313" key="10">
    <source>
        <dbReference type="EMBL" id="PWK62432.1"/>
    </source>
</evidence>
<evidence type="ECO:0000256" key="7">
    <source>
        <dbReference type="ARBA" id="ARBA00023136"/>
    </source>
</evidence>
<keyword evidence="3 8" id="KW-0813">Transport</keyword>
<sequence length="363" mass="39218">MSGSLAKMMRSDAGKGLTLVSPTLIYALLLLAAPLASIVLLSFWTQLATVAGQAQFDRTLQLSNYREALTDPLYRALMLRSLRISGMVMLVTVVLAFPVAYFISFHVRPDRKSLWLFLITIPFWTSYLIRVFLWRVILAYDGPVNSGLLALGVIDEPLGWILYNANSVVITLAHAYAPFAILPIFVALEKIDRSLLEAARDLGESKAMTFLRVTLPLAMPGVLAAVLIVFIPTIGDYVTPQLVGGSGGTMIANNIHAQIFALNDRPMGATLAVLAMLIVAMVLLWGIARARFWLWLMDRAGGGFAGIGLALAVAVAEITVIRVAFSQGPALIGAGASVIALLLVATALSAFILWRLPKGRWGI</sequence>
<comment type="caution">
    <text evidence="10">The sequence shown here is derived from an EMBL/GenBank/DDBJ whole genome shotgun (WGS) entry which is preliminary data.</text>
</comment>
<reference evidence="10 11" key="1">
    <citation type="submission" date="2018-05" db="EMBL/GenBank/DDBJ databases">
        <title>Genomic Encyclopedia of Type Strains, Phase IV (KMG-IV): sequencing the most valuable type-strain genomes for metagenomic binning, comparative biology and taxonomic classification.</title>
        <authorList>
            <person name="Goeker M."/>
        </authorList>
    </citation>
    <scope>NUCLEOTIDE SEQUENCE [LARGE SCALE GENOMIC DNA]</scope>
    <source>
        <strain evidence="10 11">DSM 16097</strain>
    </source>
</reference>
<dbReference type="AlphaFoldDB" id="A0A316GQX8"/>
<proteinExistence type="inferred from homology"/>
<dbReference type="Gene3D" id="1.10.3720.10">
    <property type="entry name" value="MetI-like"/>
    <property type="match status" value="1"/>
</dbReference>
<dbReference type="PANTHER" id="PTHR42929:SF1">
    <property type="entry name" value="INNER MEMBRANE ABC TRANSPORTER PERMEASE PROTEIN YDCU-RELATED"/>
    <property type="match status" value="1"/>
</dbReference>
<comment type="similarity">
    <text evidence="2">Belongs to the binding-protein-dependent transport system permease family. CysTW subfamily.</text>
</comment>
<feature type="transmembrane region" description="Helical" evidence="8">
    <location>
        <begin position="269"/>
        <end position="288"/>
    </location>
</feature>
<dbReference type="PROSITE" id="PS50928">
    <property type="entry name" value="ABC_TM1"/>
    <property type="match status" value="1"/>
</dbReference>
<comment type="subcellular location">
    <subcellularLocation>
        <location evidence="1 8">Cell membrane</location>
        <topology evidence="1 8">Multi-pass membrane protein</topology>
    </subcellularLocation>
</comment>
<dbReference type="CDD" id="cd06261">
    <property type="entry name" value="TM_PBP2"/>
    <property type="match status" value="1"/>
</dbReference>
<keyword evidence="7 8" id="KW-0472">Membrane</keyword>
<dbReference type="GO" id="GO:0055085">
    <property type="term" value="P:transmembrane transport"/>
    <property type="evidence" value="ECO:0007669"/>
    <property type="project" value="InterPro"/>
</dbReference>
<evidence type="ECO:0000256" key="8">
    <source>
        <dbReference type="RuleBase" id="RU363032"/>
    </source>
</evidence>
<dbReference type="PANTHER" id="PTHR42929">
    <property type="entry name" value="INNER MEMBRANE ABC TRANSPORTER PERMEASE PROTEIN YDCU-RELATED-RELATED"/>
    <property type="match status" value="1"/>
</dbReference>
<dbReference type="SUPFAM" id="SSF161098">
    <property type="entry name" value="MetI-like"/>
    <property type="match status" value="1"/>
</dbReference>
<keyword evidence="6 8" id="KW-1133">Transmembrane helix</keyword>
<evidence type="ECO:0000256" key="1">
    <source>
        <dbReference type="ARBA" id="ARBA00004651"/>
    </source>
</evidence>
<dbReference type="EMBL" id="QGGW01000001">
    <property type="protein sequence ID" value="PWK62432.1"/>
    <property type="molecule type" value="Genomic_DNA"/>
</dbReference>
<feature type="transmembrane region" description="Helical" evidence="8">
    <location>
        <begin position="209"/>
        <end position="231"/>
    </location>
</feature>
<evidence type="ECO:0000256" key="5">
    <source>
        <dbReference type="ARBA" id="ARBA00022692"/>
    </source>
</evidence>
<evidence type="ECO:0000256" key="3">
    <source>
        <dbReference type="ARBA" id="ARBA00022448"/>
    </source>
</evidence>
<feature type="transmembrane region" description="Helical" evidence="8">
    <location>
        <begin position="160"/>
        <end position="188"/>
    </location>
</feature>
<gene>
    <name evidence="10" type="ORF">C7455_101458</name>
</gene>
<organism evidence="10 11">
    <name type="scientific">Roseicyclus mahoneyensis</name>
    <dbReference type="NCBI Taxonomy" id="164332"/>
    <lineage>
        <taxon>Bacteria</taxon>
        <taxon>Pseudomonadati</taxon>
        <taxon>Pseudomonadota</taxon>
        <taxon>Alphaproteobacteria</taxon>
        <taxon>Rhodobacterales</taxon>
        <taxon>Roseobacteraceae</taxon>
        <taxon>Roseicyclus</taxon>
    </lineage>
</organism>
<accession>A0A316GQX8</accession>
<evidence type="ECO:0000256" key="6">
    <source>
        <dbReference type="ARBA" id="ARBA00022989"/>
    </source>
</evidence>
<protein>
    <submittedName>
        <fullName evidence="10">ABC-type spermidine/putrescine transport system permease subunit I</fullName>
    </submittedName>
</protein>
<feature type="transmembrane region" description="Helical" evidence="8">
    <location>
        <begin position="82"/>
        <end position="103"/>
    </location>
</feature>
<feature type="transmembrane region" description="Helical" evidence="8">
    <location>
        <begin position="24"/>
        <end position="44"/>
    </location>
</feature>
<evidence type="ECO:0000259" key="9">
    <source>
        <dbReference type="PROSITE" id="PS50928"/>
    </source>
</evidence>
<evidence type="ECO:0000313" key="11">
    <source>
        <dbReference type="Proteomes" id="UP000245708"/>
    </source>
</evidence>
<feature type="transmembrane region" description="Helical" evidence="8">
    <location>
        <begin position="331"/>
        <end position="354"/>
    </location>
</feature>
<feature type="domain" description="ABC transmembrane type-1" evidence="9">
    <location>
        <begin position="78"/>
        <end position="288"/>
    </location>
</feature>
<feature type="transmembrane region" description="Helical" evidence="8">
    <location>
        <begin position="300"/>
        <end position="325"/>
    </location>
</feature>
<dbReference type="Pfam" id="PF00528">
    <property type="entry name" value="BPD_transp_1"/>
    <property type="match status" value="1"/>
</dbReference>
<dbReference type="Proteomes" id="UP000245708">
    <property type="component" value="Unassembled WGS sequence"/>
</dbReference>
<dbReference type="InterPro" id="IPR035906">
    <property type="entry name" value="MetI-like_sf"/>
</dbReference>
<dbReference type="GO" id="GO:0005886">
    <property type="term" value="C:plasma membrane"/>
    <property type="evidence" value="ECO:0007669"/>
    <property type="project" value="UniProtKB-SubCell"/>
</dbReference>